<evidence type="ECO:0000256" key="8">
    <source>
        <dbReference type="SAM" id="Coils"/>
    </source>
</evidence>
<evidence type="ECO:0000256" key="7">
    <source>
        <dbReference type="ARBA" id="ARBA00023242"/>
    </source>
</evidence>
<feature type="compositionally biased region" description="Basic and acidic residues" evidence="9">
    <location>
        <begin position="360"/>
        <end position="369"/>
    </location>
</feature>
<evidence type="ECO:0000313" key="11">
    <source>
        <dbReference type="EMBL" id="KAG5192285.1"/>
    </source>
</evidence>
<evidence type="ECO:0000256" key="1">
    <source>
        <dbReference type="ARBA" id="ARBA00004123"/>
    </source>
</evidence>
<proteinExistence type="inferred from homology"/>
<evidence type="ECO:0000256" key="4">
    <source>
        <dbReference type="ARBA" id="ARBA00023015"/>
    </source>
</evidence>
<evidence type="ECO:0000313" key="12">
    <source>
        <dbReference type="Proteomes" id="UP000664859"/>
    </source>
</evidence>
<keyword evidence="4" id="KW-0805">Transcription regulation</keyword>
<evidence type="ECO:0000256" key="5">
    <source>
        <dbReference type="ARBA" id="ARBA00023163"/>
    </source>
</evidence>
<feature type="compositionally biased region" description="Low complexity" evidence="9">
    <location>
        <begin position="98"/>
        <end position="109"/>
    </location>
</feature>
<dbReference type="GO" id="GO:0071013">
    <property type="term" value="C:catalytic step 2 spliceosome"/>
    <property type="evidence" value="ECO:0007669"/>
    <property type="project" value="TreeGrafter"/>
</dbReference>
<comment type="similarity">
    <text evidence="2">Belongs to the pinin family.</text>
</comment>
<gene>
    <name evidence="11" type="ORF">JKP88DRAFT_293793</name>
</gene>
<dbReference type="GO" id="GO:0008380">
    <property type="term" value="P:RNA splicing"/>
    <property type="evidence" value="ECO:0007669"/>
    <property type="project" value="UniProtKB-KW"/>
</dbReference>
<feature type="compositionally biased region" description="Low complexity" evidence="9">
    <location>
        <begin position="394"/>
        <end position="405"/>
    </location>
</feature>
<keyword evidence="8" id="KW-0175">Coiled coil</keyword>
<keyword evidence="12" id="KW-1185">Reference proteome</keyword>
<feature type="compositionally biased region" description="Basic and acidic residues" evidence="9">
    <location>
        <begin position="538"/>
        <end position="551"/>
    </location>
</feature>
<evidence type="ECO:0000256" key="9">
    <source>
        <dbReference type="SAM" id="MobiDB-lite"/>
    </source>
</evidence>
<feature type="coiled-coil region" evidence="8">
    <location>
        <begin position="195"/>
        <end position="229"/>
    </location>
</feature>
<comment type="caution">
    <text evidence="11">The sequence shown here is derived from an EMBL/GenBank/DDBJ whole genome shotgun (WGS) entry which is preliminary data.</text>
</comment>
<keyword evidence="5" id="KW-0804">Transcription</keyword>
<feature type="compositionally biased region" description="Low complexity" evidence="9">
    <location>
        <begin position="506"/>
        <end position="521"/>
    </location>
</feature>
<dbReference type="InterPro" id="IPR039853">
    <property type="entry name" value="Pinin"/>
</dbReference>
<dbReference type="Proteomes" id="UP000664859">
    <property type="component" value="Unassembled WGS sequence"/>
</dbReference>
<feature type="region of interest" description="Disordered" evidence="9">
    <location>
        <begin position="1"/>
        <end position="153"/>
    </location>
</feature>
<feature type="domain" description="Pinin/SDK/MemA protein" evidence="10">
    <location>
        <begin position="159"/>
        <end position="285"/>
    </location>
</feature>
<feature type="compositionally biased region" description="Basic and acidic residues" evidence="9">
    <location>
        <begin position="421"/>
        <end position="432"/>
    </location>
</feature>
<dbReference type="GO" id="GO:0006397">
    <property type="term" value="P:mRNA processing"/>
    <property type="evidence" value="ECO:0007669"/>
    <property type="project" value="UniProtKB-KW"/>
</dbReference>
<dbReference type="OrthoDB" id="79455at2759"/>
<feature type="compositionally biased region" description="Basic residues" evidence="9">
    <location>
        <begin position="522"/>
        <end position="537"/>
    </location>
</feature>
<comment type="subcellular location">
    <subcellularLocation>
        <location evidence="1">Nucleus</location>
    </subcellularLocation>
</comment>
<feature type="region of interest" description="Disordered" evidence="9">
    <location>
        <begin position="332"/>
        <end position="551"/>
    </location>
</feature>
<evidence type="ECO:0000259" key="10">
    <source>
        <dbReference type="Pfam" id="PF04696"/>
    </source>
</evidence>
<keyword evidence="7" id="KW-0539">Nucleus</keyword>
<dbReference type="PANTHER" id="PTHR12707:SF0">
    <property type="entry name" value="PININ"/>
    <property type="match status" value="1"/>
</dbReference>
<protein>
    <recommendedName>
        <fullName evidence="10">Pinin/SDK/MemA protein domain-containing protein</fullName>
    </recommendedName>
</protein>
<evidence type="ECO:0000256" key="2">
    <source>
        <dbReference type="ARBA" id="ARBA00010386"/>
    </source>
</evidence>
<organism evidence="11 12">
    <name type="scientific">Tribonema minus</name>
    <dbReference type="NCBI Taxonomy" id="303371"/>
    <lineage>
        <taxon>Eukaryota</taxon>
        <taxon>Sar</taxon>
        <taxon>Stramenopiles</taxon>
        <taxon>Ochrophyta</taxon>
        <taxon>PX clade</taxon>
        <taxon>Xanthophyceae</taxon>
        <taxon>Tribonematales</taxon>
        <taxon>Tribonemataceae</taxon>
        <taxon>Tribonema</taxon>
    </lineage>
</organism>
<feature type="compositionally biased region" description="Basic and acidic residues" evidence="9">
    <location>
        <begin position="460"/>
        <end position="486"/>
    </location>
</feature>
<evidence type="ECO:0000256" key="6">
    <source>
        <dbReference type="ARBA" id="ARBA00023187"/>
    </source>
</evidence>
<dbReference type="AlphaFoldDB" id="A0A835ZEL7"/>
<name>A0A835ZEL7_9STRA</name>
<reference evidence="11" key="1">
    <citation type="submission" date="2021-02" db="EMBL/GenBank/DDBJ databases">
        <title>First Annotated Genome of the Yellow-green Alga Tribonema minus.</title>
        <authorList>
            <person name="Mahan K.M."/>
        </authorList>
    </citation>
    <scope>NUCLEOTIDE SEQUENCE</scope>
    <source>
        <strain evidence="11">UTEX B ZZ1240</strain>
    </source>
</reference>
<dbReference type="EMBL" id="JAFCMP010000008">
    <property type="protein sequence ID" value="KAG5192285.1"/>
    <property type="molecule type" value="Genomic_DNA"/>
</dbReference>
<dbReference type="Pfam" id="PF04696">
    <property type="entry name" value="Pinin_SDK_memA"/>
    <property type="match status" value="1"/>
</dbReference>
<feature type="compositionally biased region" description="Basic and acidic residues" evidence="9">
    <location>
        <begin position="27"/>
        <end position="48"/>
    </location>
</feature>
<sequence length="551" mass="58860">MEDAMATGSHREAESPIARQQSLNRNGEGRSGRDTSHDNRRDRDEPEQRGAQPVAKKRRVMSAVAVVGAQDSTPRPIPISRPVPDNRDRRRTDFTAAGGSRRPLPGSGPAQHNAGYRTAANSNGHAAREAGGGAADAPQQPAAPPPPRRKLSGPHAEEIMKRDKRMFGALMGHLGAARQRLDRDKAVIDTQARLARSVADKQQQQSQQLRQLERELEQQRRNLDMARRAEAAGRVQVEERVAVTQLWLKAQEPLRGVLVTRALPPLTWLPNEHNDITQAMAQAQRAAVDDAMQARLDEDEDFARSIEEDIEAKFPGVRARAGTGGIDVTKLVRSSSGATGRSDARAGSVDSGDGAQLSNAEHREDRFDSGDAAGVGDEQHGAEQDMAEAETDDLQGAADAAADMQEGGDADATELSAQEGAEQRHEEHDRGDGAGGGASDDDDARNGAAVERADGGGQGRGEERDSSHDDGDDDDQRRSEGSDGGRAHANHKGRRGGGDERRARSGSKSSRSSSSGSSSGGARRRRESGRGQKKRGRGERGRGGGDSDGDR</sequence>
<accession>A0A835ZEL7</accession>
<keyword evidence="3" id="KW-0507">mRNA processing</keyword>
<keyword evidence="6" id="KW-0508">mRNA splicing</keyword>
<evidence type="ECO:0000256" key="3">
    <source>
        <dbReference type="ARBA" id="ARBA00022664"/>
    </source>
</evidence>
<feature type="compositionally biased region" description="Basic and acidic residues" evidence="9">
    <location>
        <begin position="84"/>
        <end position="93"/>
    </location>
</feature>
<dbReference type="InterPro" id="IPR006786">
    <property type="entry name" value="Pinin_SDK_MemA"/>
</dbReference>
<dbReference type="PANTHER" id="PTHR12707">
    <property type="entry name" value="PINN"/>
    <property type="match status" value="1"/>
</dbReference>